<comment type="caution">
    <text evidence="3">The sequence shown here is derived from an EMBL/GenBank/DDBJ whole genome shotgun (WGS) entry which is preliminary data.</text>
</comment>
<keyword evidence="1" id="KW-1133">Transmembrane helix</keyword>
<evidence type="ECO:0000313" key="3">
    <source>
        <dbReference type="EMBL" id="KAG7371522.1"/>
    </source>
</evidence>
<reference evidence="3" key="2">
    <citation type="submission" date="2021-04" db="EMBL/GenBank/DDBJ databases">
        <authorList>
            <person name="Podell S."/>
        </authorList>
    </citation>
    <scope>NUCLEOTIDE SEQUENCE</scope>
    <source>
        <strain evidence="3">Hildebrandi</strain>
    </source>
</reference>
<dbReference type="AlphaFoldDB" id="A0A9K3M0B9"/>
<keyword evidence="4" id="KW-1185">Reference proteome</keyword>
<keyword evidence="1" id="KW-0812">Transmembrane</keyword>
<accession>A0A9K3M0B9</accession>
<evidence type="ECO:0000313" key="4">
    <source>
        <dbReference type="Proteomes" id="UP000693970"/>
    </source>
</evidence>
<keyword evidence="1" id="KW-0472">Membrane</keyword>
<dbReference type="OrthoDB" id="45836at2759"/>
<proteinExistence type="predicted"/>
<feature type="transmembrane region" description="Helical" evidence="1">
    <location>
        <begin position="44"/>
        <end position="65"/>
    </location>
</feature>
<evidence type="ECO:0000256" key="1">
    <source>
        <dbReference type="SAM" id="Phobius"/>
    </source>
</evidence>
<organism evidence="3 4">
    <name type="scientific">Nitzschia inconspicua</name>
    <dbReference type="NCBI Taxonomy" id="303405"/>
    <lineage>
        <taxon>Eukaryota</taxon>
        <taxon>Sar</taxon>
        <taxon>Stramenopiles</taxon>
        <taxon>Ochrophyta</taxon>
        <taxon>Bacillariophyta</taxon>
        <taxon>Bacillariophyceae</taxon>
        <taxon>Bacillariophycidae</taxon>
        <taxon>Bacillariales</taxon>
        <taxon>Bacillariaceae</taxon>
        <taxon>Nitzschia</taxon>
    </lineage>
</organism>
<dbReference type="EMBL" id="JAGRRH010000004">
    <property type="protein sequence ID" value="KAG7371522.1"/>
    <property type="molecule type" value="Genomic_DNA"/>
</dbReference>
<evidence type="ECO:0000313" key="2">
    <source>
        <dbReference type="EMBL" id="KAG7339149.1"/>
    </source>
</evidence>
<dbReference type="EMBL" id="JAGRRH010000040">
    <property type="protein sequence ID" value="KAG7339149.1"/>
    <property type="molecule type" value="Genomic_DNA"/>
</dbReference>
<dbReference type="Proteomes" id="UP000693970">
    <property type="component" value="Unassembled WGS sequence"/>
</dbReference>
<reference evidence="3" key="1">
    <citation type="journal article" date="2021" name="Sci. Rep.">
        <title>Diploid genomic architecture of Nitzschia inconspicua, an elite biomass production diatom.</title>
        <authorList>
            <person name="Oliver A."/>
            <person name="Podell S."/>
            <person name="Pinowska A."/>
            <person name="Traller J.C."/>
            <person name="Smith S.R."/>
            <person name="McClure R."/>
            <person name="Beliaev A."/>
            <person name="Bohutskyi P."/>
            <person name="Hill E.A."/>
            <person name="Rabines A."/>
            <person name="Zheng H."/>
            <person name="Allen L.Z."/>
            <person name="Kuo A."/>
            <person name="Grigoriev I.V."/>
            <person name="Allen A.E."/>
            <person name="Hazlebeck D."/>
            <person name="Allen E.E."/>
        </authorList>
    </citation>
    <scope>NUCLEOTIDE SEQUENCE</scope>
    <source>
        <strain evidence="3">Hildebrandi</strain>
    </source>
</reference>
<name>A0A9K3M0B9_9STRA</name>
<protein>
    <submittedName>
        <fullName evidence="3">Uncharacterized protein</fullName>
    </submittedName>
</protein>
<sequence>MTDLDDLELQKKLLDNEVAADVIIIRDRSVAKGFSLRSCLMKTLCWILVVFFVLTALIAGAMFFWTRNVVQHLTVTESQTFPIVDMSDTEIDYLGSRVKIFMDQLLLQKVPQEDLVVTQDEINGLLGHSDYLRGNMYVTLMPGKISEEYSLPMDGLPGGHGRYFLGHDYTAIDEKAQRVELKMETAAKHEDWFVGPLFFLQLHFEGKDFEEYHQHLLELFIENGSIFGNTIPDDVINEHANILEGFYEQEDSGEAFRAIVNGIESVSIDEGRIVIKPRRSPLDETVMEEHDDGIWDMPPVDTAEIEDHDATFWEWEETGDDGMVQTEQPTAELELPEVENAEPADVEEYEYYENDDAEGLSNGIQDVSMRDTLTTTEVDVAHLWDTEDYVEGENDDDN</sequence>
<gene>
    <name evidence="3" type="ORF">IV203_020092</name>
    <name evidence="2" type="ORF">IV203_020461</name>
</gene>